<gene>
    <name evidence="2" type="ORF">H9816_04230</name>
</gene>
<comment type="caution">
    <text evidence="2">The sequence shown here is derived from an EMBL/GenBank/DDBJ whole genome shotgun (WGS) entry which is preliminary data.</text>
</comment>
<dbReference type="Proteomes" id="UP000824014">
    <property type="component" value="Unassembled WGS sequence"/>
</dbReference>
<reference evidence="2" key="2">
    <citation type="submission" date="2021-04" db="EMBL/GenBank/DDBJ databases">
        <authorList>
            <person name="Gilroy R."/>
        </authorList>
    </citation>
    <scope>NUCLEOTIDE SEQUENCE</scope>
    <source>
        <strain evidence="2">ChiHjej11B10-19426</strain>
    </source>
</reference>
<proteinExistence type="predicted"/>
<dbReference type="EMBL" id="DXCC01000013">
    <property type="protein sequence ID" value="HIZ15099.1"/>
    <property type="molecule type" value="Genomic_DNA"/>
</dbReference>
<protein>
    <submittedName>
        <fullName evidence="2">Uncharacterized protein</fullName>
    </submittedName>
</protein>
<feature type="transmembrane region" description="Helical" evidence="1">
    <location>
        <begin position="7"/>
        <end position="28"/>
    </location>
</feature>
<organism evidence="2 3">
    <name type="scientific">Candidatus Tidjanibacter faecipullorum</name>
    <dbReference type="NCBI Taxonomy" id="2838766"/>
    <lineage>
        <taxon>Bacteria</taxon>
        <taxon>Pseudomonadati</taxon>
        <taxon>Bacteroidota</taxon>
        <taxon>Bacteroidia</taxon>
        <taxon>Bacteroidales</taxon>
        <taxon>Rikenellaceae</taxon>
        <taxon>Tidjanibacter</taxon>
    </lineage>
</organism>
<feature type="transmembrane region" description="Helical" evidence="1">
    <location>
        <begin position="34"/>
        <end position="58"/>
    </location>
</feature>
<reference evidence="2" key="1">
    <citation type="journal article" date="2021" name="PeerJ">
        <title>Extensive microbial diversity within the chicken gut microbiome revealed by metagenomics and culture.</title>
        <authorList>
            <person name="Gilroy R."/>
            <person name="Ravi A."/>
            <person name="Getino M."/>
            <person name="Pursley I."/>
            <person name="Horton D.L."/>
            <person name="Alikhan N.F."/>
            <person name="Baker D."/>
            <person name="Gharbi K."/>
            <person name="Hall N."/>
            <person name="Watson M."/>
            <person name="Adriaenssens E.M."/>
            <person name="Foster-Nyarko E."/>
            <person name="Jarju S."/>
            <person name="Secka A."/>
            <person name="Antonio M."/>
            <person name="Oren A."/>
            <person name="Chaudhuri R.R."/>
            <person name="La Ragione R."/>
            <person name="Hildebrand F."/>
            <person name="Pallen M.J."/>
        </authorList>
    </citation>
    <scope>NUCLEOTIDE SEQUENCE</scope>
    <source>
        <strain evidence="2">ChiHjej11B10-19426</strain>
    </source>
</reference>
<sequence>MDRFRKLRHVIVLLLVLFALGLILLIVMVPTRTFLTWAVAVTQAVVAAYFGVVSFGLLKELQEKEHDEEE</sequence>
<keyword evidence="1" id="KW-0472">Membrane</keyword>
<dbReference type="AlphaFoldDB" id="A0A9D2DDX4"/>
<evidence type="ECO:0000313" key="3">
    <source>
        <dbReference type="Proteomes" id="UP000824014"/>
    </source>
</evidence>
<accession>A0A9D2DDX4</accession>
<keyword evidence="1" id="KW-0812">Transmembrane</keyword>
<evidence type="ECO:0000256" key="1">
    <source>
        <dbReference type="SAM" id="Phobius"/>
    </source>
</evidence>
<keyword evidence="1" id="KW-1133">Transmembrane helix</keyword>
<name>A0A9D2DDX4_9BACT</name>
<evidence type="ECO:0000313" key="2">
    <source>
        <dbReference type="EMBL" id="HIZ15099.1"/>
    </source>
</evidence>